<accession>A0A1E8FDI7</accession>
<evidence type="ECO:0000256" key="1">
    <source>
        <dbReference type="SAM" id="SignalP"/>
    </source>
</evidence>
<keyword evidence="3" id="KW-1185">Reference proteome</keyword>
<proteinExistence type="predicted"/>
<dbReference type="SUPFAM" id="SSF56925">
    <property type="entry name" value="OMPA-like"/>
    <property type="match status" value="1"/>
</dbReference>
<evidence type="ECO:0008006" key="4">
    <source>
        <dbReference type="Google" id="ProtNLM"/>
    </source>
</evidence>
<gene>
    <name evidence="2" type="ORF">BFC17_19855</name>
</gene>
<dbReference type="EMBL" id="MJIC01000014">
    <property type="protein sequence ID" value="OFI33826.1"/>
    <property type="molecule type" value="Genomic_DNA"/>
</dbReference>
<organism evidence="2 3">
    <name type="scientific">Alteromonas lipolytica</name>
    <dbReference type="NCBI Taxonomy" id="1856405"/>
    <lineage>
        <taxon>Bacteria</taxon>
        <taxon>Pseudomonadati</taxon>
        <taxon>Pseudomonadota</taxon>
        <taxon>Gammaproteobacteria</taxon>
        <taxon>Alteromonadales</taxon>
        <taxon>Alteromonadaceae</taxon>
        <taxon>Alteromonas/Salinimonas group</taxon>
        <taxon>Alteromonas</taxon>
    </lineage>
</organism>
<feature type="chain" id="PRO_5009214173" description="Outer membrane protein beta-barrel domain-containing protein" evidence="1">
    <location>
        <begin position="24"/>
        <end position="170"/>
    </location>
</feature>
<name>A0A1E8FDI7_9ALTE</name>
<evidence type="ECO:0000313" key="3">
    <source>
        <dbReference type="Proteomes" id="UP000176037"/>
    </source>
</evidence>
<reference evidence="2 3" key="1">
    <citation type="submission" date="2016-09" db="EMBL/GenBank/DDBJ databases">
        <title>Alteromonas lipolytica, a new species isolated from sea water.</title>
        <authorList>
            <person name="Wu Y.-H."/>
            <person name="Cheng H."/>
            <person name="Xu X.-W."/>
        </authorList>
    </citation>
    <scope>NUCLEOTIDE SEQUENCE [LARGE SCALE GENOMIC DNA]</scope>
    <source>
        <strain evidence="2 3">JW12</strain>
    </source>
</reference>
<dbReference type="InterPro" id="IPR011250">
    <property type="entry name" value="OMP/PagP_B-barrel"/>
</dbReference>
<comment type="caution">
    <text evidence="2">The sequence shown here is derived from an EMBL/GenBank/DDBJ whole genome shotgun (WGS) entry which is preliminary data.</text>
</comment>
<sequence>MIRQTLRLTLLGLVVMFSCPLLANQPPMLPDSPLVSTPVANTQYFIEYQSKRLPEWNFSMEINRSYAERFGYDNRRVPVTLIGLEAVSVSARRALPVESTQWIYATFRSTQYWLTPQASMMPLAGDSDRAASVGWQFGELRGFNIAVGYEYRDVGETDLNSLVMGVHYYF</sequence>
<feature type="signal peptide" evidence="1">
    <location>
        <begin position="1"/>
        <end position="23"/>
    </location>
</feature>
<dbReference type="PROSITE" id="PS51257">
    <property type="entry name" value="PROKAR_LIPOPROTEIN"/>
    <property type="match status" value="1"/>
</dbReference>
<dbReference type="AlphaFoldDB" id="A0A1E8FDI7"/>
<dbReference type="Proteomes" id="UP000176037">
    <property type="component" value="Unassembled WGS sequence"/>
</dbReference>
<evidence type="ECO:0000313" key="2">
    <source>
        <dbReference type="EMBL" id="OFI33826.1"/>
    </source>
</evidence>
<keyword evidence="1" id="KW-0732">Signal</keyword>
<dbReference type="OrthoDB" id="6332692at2"/>
<dbReference type="RefSeq" id="WP_070176753.1">
    <property type="nucleotide sequence ID" value="NZ_BMJR01000003.1"/>
</dbReference>
<protein>
    <recommendedName>
        <fullName evidence="4">Outer membrane protein beta-barrel domain-containing protein</fullName>
    </recommendedName>
</protein>